<dbReference type="Pfam" id="PF08327">
    <property type="entry name" value="AHSA1"/>
    <property type="match status" value="1"/>
</dbReference>
<protein>
    <submittedName>
        <fullName evidence="3">Uncharacterized conserved protein YndB, AHSA1/START domain</fullName>
    </submittedName>
</protein>
<evidence type="ECO:0000256" key="1">
    <source>
        <dbReference type="ARBA" id="ARBA00006817"/>
    </source>
</evidence>
<dbReference type="Proteomes" id="UP000199502">
    <property type="component" value="Unassembled WGS sequence"/>
</dbReference>
<dbReference type="STRING" id="336292.SAMN05660710_00867"/>
<evidence type="ECO:0000259" key="2">
    <source>
        <dbReference type="Pfam" id="PF08327"/>
    </source>
</evidence>
<feature type="domain" description="Activator of Hsp90 ATPase homologue 1/2-like C-terminal" evidence="2">
    <location>
        <begin position="12"/>
        <end position="134"/>
    </location>
</feature>
<dbReference type="RefSeq" id="WP_090740626.1">
    <property type="nucleotide sequence ID" value="NZ_FMVT01000002.1"/>
</dbReference>
<dbReference type="OrthoDB" id="9805228at2"/>
<keyword evidence="4" id="KW-1185">Reference proteome</keyword>
<sequence length="138" mass="15274">MTERITITAIVNATPDEAWAAYTSPEAIMAWNKASPDWHCPSATVDLRPEGRHVARMESRDGAFGFDFGGTYEEVQAPDALTLRLDDGRRTSTTFVTEGTGTRVTTVFEPESSNPVEKQRAGWQAILDSYAAYVNRSR</sequence>
<evidence type="ECO:0000313" key="4">
    <source>
        <dbReference type="Proteomes" id="UP000199502"/>
    </source>
</evidence>
<comment type="similarity">
    <text evidence="1">Belongs to the AHA1 family.</text>
</comment>
<gene>
    <name evidence="3" type="ORF">SAMN05660710_00867</name>
</gene>
<dbReference type="InterPro" id="IPR013538">
    <property type="entry name" value="ASHA1/2-like_C"/>
</dbReference>
<dbReference type="InterPro" id="IPR023393">
    <property type="entry name" value="START-like_dom_sf"/>
</dbReference>
<dbReference type="EMBL" id="FMVT01000002">
    <property type="protein sequence ID" value="SCY15848.1"/>
    <property type="molecule type" value="Genomic_DNA"/>
</dbReference>
<evidence type="ECO:0000313" key="3">
    <source>
        <dbReference type="EMBL" id="SCY15848.1"/>
    </source>
</evidence>
<organism evidence="3 4">
    <name type="scientific">Paracoccus tibetensis</name>
    <dbReference type="NCBI Taxonomy" id="336292"/>
    <lineage>
        <taxon>Bacteria</taxon>
        <taxon>Pseudomonadati</taxon>
        <taxon>Pseudomonadota</taxon>
        <taxon>Alphaproteobacteria</taxon>
        <taxon>Rhodobacterales</taxon>
        <taxon>Paracoccaceae</taxon>
        <taxon>Paracoccus</taxon>
    </lineage>
</organism>
<dbReference type="Gene3D" id="3.30.530.20">
    <property type="match status" value="1"/>
</dbReference>
<dbReference type="SUPFAM" id="SSF55961">
    <property type="entry name" value="Bet v1-like"/>
    <property type="match status" value="1"/>
</dbReference>
<name>A0A1G5DN74_9RHOB</name>
<reference evidence="3 4" key="1">
    <citation type="submission" date="2016-10" db="EMBL/GenBank/DDBJ databases">
        <authorList>
            <person name="de Groot N.N."/>
        </authorList>
    </citation>
    <scope>NUCLEOTIDE SEQUENCE [LARGE SCALE GENOMIC DNA]</scope>
    <source>
        <strain evidence="3 4">CGMCC 1.8925</strain>
    </source>
</reference>
<proteinExistence type="inferred from homology"/>
<accession>A0A1G5DN74</accession>
<dbReference type="AlphaFoldDB" id="A0A1G5DN74"/>